<dbReference type="GO" id="GO:0016740">
    <property type="term" value="F:transferase activity"/>
    <property type="evidence" value="ECO:0007669"/>
    <property type="project" value="UniProtKB-KW"/>
</dbReference>
<evidence type="ECO:0000313" key="3">
    <source>
        <dbReference type="Proteomes" id="UP000295832"/>
    </source>
</evidence>
<protein>
    <submittedName>
        <fullName evidence="2">Formiminotransferase-cyclodeaminase</fullName>
    </submittedName>
</protein>
<feature type="domain" description="Cyclodeaminase/cyclohydrolase" evidence="1">
    <location>
        <begin position="21"/>
        <end position="130"/>
    </location>
</feature>
<dbReference type="Gene3D" id="1.20.120.680">
    <property type="entry name" value="Formiminotetrahydrofolate cyclodeaminase monomer, up-and-down helical bundle"/>
    <property type="match status" value="1"/>
</dbReference>
<dbReference type="AlphaFoldDB" id="A0A4R8GY77"/>
<sequence>MGVALLKLAYQVSNIATIEEERLNKIEENLLNYIDKDVIAFKVNQNKKFKDPESLKEIIDIPLHIAQDSKIALSMGLAIREEIKESVKADYHISILNLKTSIKGAIKIIESNYQFFDNNNYLHQVQNKIKNIKKFITTKFLN</sequence>
<evidence type="ECO:0000313" key="2">
    <source>
        <dbReference type="EMBL" id="TDX51394.1"/>
    </source>
</evidence>
<comment type="caution">
    <text evidence="2">The sequence shown here is derived from an EMBL/GenBank/DDBJ whole genome shotgun (WGS) entry which is preliminary data.</text>
</comment>
<accession>A0A4R8GY77</accession>
<dbReference type="InterPro" id="IPR036178">
    <property type="entry name" value="Formintransfe-cycloase-like_sf"/>
</dbReference>
<reference evidence="2 3" key="1">
    <citation type="submission" date="2019-03" db="EMBL/GenBank/DDBJ databases">
        <title>Subsurface microbial communities from deep shales in Ohio and West Virginia, USA.</title>
        <authorList>
            <person name="Wrighton K."/>
        </authorList>
    </citation>
    <scope>NUCLEOTIDE SEQUENCE [LARGE SCALE GENOMIC DNA]</scope>
    <source>
        <strain evidence="2 3">MSL 6dP</strain>
    </source>
</reference>
<evidence type="ECO:0000259" key="1">
    <source>
        <dbReference type="Pfam" id="PF04961"/>
    </source>
</evidence>
<dbReference type="Pfam" id="PF04961">
    <property type="entry name" value="FTCD_C"/>
    <property type="match status" value="1"/>
</dbReference>
<dbReference type="STRING" id="926561.GCA_000379025_01536"/>
<proteinExistence type="predicted"/>
<keyword evidence="2" id="KW-0808">Transferase</keyword>
<dbReference type="EMBL" id="SOEG01000013">
    <property type="protein sequence ID" value="TDX51394.1"/>
    <property type="molecule type" value="Genomic_DNA"/>
</dbReference>
<dbReference type="Proteomes" id="UP000295832">
    <property type="component" value="Unassembled WGS sequence"/>
</dbReference>
<dbReference type="SUPFAM" id="SSF101262">
    <property type="entry name" value="Methenyltetrahydrofolate cyclohydrolase-like"/>
    <property type="match status" value="1"/>
</dbReference>
<name>A0A4R8GY77_9FIRM</name>
<organism evidence="2 3">
    <name type="scientific">Orenia marismortui</name>
    <dbReference type="NCBI Taxonomy" id="46469"/>
    <lineage>
        <taxon>Bacteria</taxon>
        <taxon>Bacillati</taxon>
        <taxon>Bacillota</taxon>
        <taxon>Clostridia</taxon>
        <taxon>Halanaerobiales</taxon>
        <taxon>Halobacteroidaceae</taxon>
        <taxon>Orenia</taxon>
    </lineage>
</organism>
<gene>
    <name evidence="2" type="ORF">C7959_11339</name>
</gene>
<dbReference type="InterPro" id="IPR007044">
    <property type="entry name" value="Cyclodeamin/CycHdrlase"/>
</dbReference>
<keyword evidence="3" id="KW-1185">Reference proteome</keyword>